<gene>
    <name evidence="6" type="ORF">RDB_LOCUS153243</name>
</gene>
<dbReference type="GO" id="GO:0019369">
    <property type="term" value="P:arachidonate metabolic process"/>
    <property type="evidence" value="ECO:0007669"/>
    <property type="project" value="TreeGrafter"/>
</dbReference>
<dbReference type="Gene3D" id="3.40.1090.10">
    <property type="entry name" value="Cytosolic phospholipase A2 catalytic domain"/>
    <property type="match status" value="1"/>
</dbReference>
<evidence type="ECO:0000256" key="3">
    <source>
        <dbReference type="ARBA" id="ARBA00023098"/>
    </source>
</evidence>
<feature type="short sequence motif" description="GXGXXG" evidence="4">
    <location>
        <begin position="17"/>
        <end position="22"/>
    </location>
</feature>
<dbReference type="InterPro" id="IPR002641">
    <property type="entry name" value="PNPLA_dom"/>
</dbReference>
<dbReference type="GO" id="GO:0046486">
    <property type="term" value="P:glycerolipid metabolic process"/>
    <property type="evidence" value="ECO:0007669"/>
    <property type="project" value="UniProtKB-ARBA"/>
</dbReference>
<sequence length="1039" mass="115743">MSDLDPRGGLNILCIDGGGLRGLSALVLLEELMKRIQLLKKLDLPPDPHQCFDVIAGTGTGAIQACMLGRLRMSVHSAIESYANLAKDVFSEKKRIGSGSFKTTKLKDSLRGIIQNATGDPEVLMIEPQQAEGQCKTLVFAMSRLNMRAGIPTTFRSYHVAANAGPSCTIWETLCATMAHPDLFKSFSIGGPLLNQSFVDAGLGCNNPLVHVLAEVKRLHPERYVASVTSIGTGHTRTIQIPNRTILDRLLPIAAIVAMKNIETDTERVAEEMARRFNSTKNVYFRLNVDKGMQSVGMDGWEQLSEVLEHTYAYMRLVDIDQRVDKVARVVHSRRPTVPTTQIGTVYLSPAVHPVPIRPFVDGEIQVTPISISVPSTVRRCPAPTPIFTGCELKICRIESCIAGGVTGRKVCIVHGLGGAGKTQIVLKAVERTHDKWKDVVFIDASTRESIESMLKDVAIARKVDDPSLPIRDYIPRGNHGSIIITTRLSGMVLLAQGTHSDCNISSMDPDDALVLLLKSSRKQDQELPPEEIGDARMLLRELGHLALAIVHAGSFIGHTPHMSITEYRKLFTGQQRRALEAYSKFPPAVKVDNYGHTVHTAWLMCYELLGSQARELLWLIAYLHHTGISIDIFRRAAQNISSRGPVFPTSHIEKSARQKLRNFLHSFLDVHQHWDGLPFTETIDEILSHLLLEYDRMNQAYRIHVLVQGWVLTIIPYPADLAAECTRTLLSVSTPSDDSLESIMFRMSIGLHVDKVFLENPDATGLNHAEALLWVLADRGQWAKIIPLYEKFQGVAEKVLGNDNTGTVAIKYHLARAYSKLDRFEEARALQVWVLDAWKRVGGKDDPITLMSMSNLATTYSKMGQLEMARALHEQVLATRKRVLGKDHPNTLVSANGLAITYSRLGQREEAKILLVQVVDAYKQVSGKDHPYTLRCMANLALCHEQLGQLEEARALYEQVLDARKRVLGNDHPDTLENLNRLGSIYLELGLWEEVERLQIEVQKFARVFGEAHDKTNAARELVGKIRGRREKDKDSSS</sequence>
<comment type="caution">
    <text evidence="4">Lacks conserved residue(s) required for the propagation of feature annotation.</text>
</comment>
<dbReference type="Gene3D" id="1.25.40.10">
    <property type="entry name" value="Tetratricopeptide repeat domain"/>
    <property type="match status" value="2"/>
</dbReference>
<dbReference type="InterPro" id="IPR027417">
    <property type="entry name" value="P-loop_NTPase"/>
</dbReference>
<evidence type="ECO:0000256" key="4">
    <source>
        <dbReference type="PROSITE-ProRule" id="PRU01161"/>
    </source>
</evidence>
<evidence type="ECO:0000259" key="5">
    <source>
        <dbReference type="PROSITE" id="PS51635"/>
    </source>
</evidence>
<evidence type="ECO:0000256" key="2">
    <source>
        <dbReference type="ARBA" id="ARBA00022963"/>
    </source>
</evidence>
<dbReference type="SUPFAM" id="SSF48452">
    <property type="entry name" value="TPR-like"/>
    <property type="match status" value="2"/>
</dbReference>
<dbReference type="Proteomes" id="UP000663853">
    <property type="component" value="Unassembled WGS sequence"/>
</dbReference>
<dbReference type="Pfam" id="PF13374">
    <property type="entry name" value="TPR_10"/>
    <property type="match status" value="1"/>
</dbReference>
<keyword evidence="2" id="KW-0442">Lipid degradation</keyword>
<accession>A0A8H3DHF3</accession>
<dbReference type="GO" id="GO:0047499">
    <property type="term" value="F:calcium-independent phospholipase A2 activity"/>
    <property type="evidence" value="ECO:0007669"/>
    <property type="project" value="TreeGrafter"/>
</dbReference>
<proteinExistence type="predicted"/>
<keyword evidence="1" id="KW-0378">Hydrolase</keyword>
<dbReference type="InterPro" id="IPR016035">
    <property type="entry name" value="Acyl_Trfase/lysoPLipase"/>
</dbReference>
<dbReference type="Pfam" id="PF13424">
    <property type="entry name" value="TPR_12"/>
    <property type="match status" value="2"/>
</dbReference>
<dbReference type="InterPro" id="IPR011990">
    <property type="entry name" value="TPR-like_helical_dom_sf"/>
</dbReference>
<comment type="caution">
    <text evidence="6">The sequence shown here is derived from an EMBL/GenBank/DDBJ whole genome shotgun (WGS) entry which is preliminary data.</text>
</comment>
<dbReference type="EMBL" id="CAJMXA010003889">
    <property type="protein sequence ID" value="CAE6523258.1"/>
    <property type="molecule type" value="Genomic_DNA"/>
</dbReference>
<feature type="domain" description="PNPLA" evidence="5">
    <location>
        <begin position="13"/>
        <end position="213"/>
    </location>
</feature>
<dbReference type="Gene3D" id="3.40.50.300">
    <property type="entry name" value="P-loop containing nucleotide triphosphate hydrolases"/>
    <property type="match status" value="1"/>
</dbReference>
<evidence type="ECO:0000256" key="1">
    <source>
        <dbReference type="ARBA" id="ARBA00022801"/>
    </source>
</evidence>
<dbReference type="PANTHER" id="PTHR24185">
    <property type="entry name" value="CALCIUM-INDEPENDENT PHOSPHOLIPASE A2-GAMMA"/>
    <property type="match status" value="1"/>
</dbReference>
<organism evidence="6 7">
    <name type="scientific">Rhizoctonia solani</name>
    <dbReference type="NCBI Taxonomy" id="456999"/>
    <lineage>
        <taxon>Eukaryota</taxon>
        <taxon>Fungi</taxon>
        <taxon>Dikarya</taxon>
        <taxon>Basidiomycota</taxon>
        <taxon>Agaricomycotina</taxon>
        <taxon>Agaricomycetes</taxon>
        <taxon>Cantharellales</taxon>
        <taxon>Ceratobasidiaceae</taxon>
        <taxon>Rhizoctonia</taxon>
    </lineage>
</organism>
<dbReference type="Pfam" id="PF01734">
    <property type="entry name" value="Patatin"/>
    <property type="match status" value="1"/>
</dbReference>
<reference evidence="6" key="1">
    <citation type="submission" date="2021-01" db="EMBL/GenBank/DDBJ databases">
        <authorList>
            <person name="Kaushik A."/>
        </authorList>
    </citation>
    <scope>NUCLEOTIDE SEQUENCE</scope>
    <source>
        <strain evidence="6">AG6-10EEA</strain>
    </source>
</reference>
<evidence type="ECO:0000313" key="7">
    <source>
        <dbReference type="Proteomes" id="UP000663853"/>
    </source>
</evidence>
<evidence type="ECO:0000313" key="6">
    <source>
        <dbReference type="EMBL" id="CAE6523258.1"/>
    </source>
</evidence>
<dbReference type="InterPro" id="IPR019734">
    <property type="entry name" value="TPR_rpt"/>
</dbReference>
<dbReference type="GO" id="GO:0016020">
    <property type="term" value="C:membrane"/>
    <property type="evidence" value="ECO:0007669"/>
    <property type="project" value="TreeGrafter"/>
</dbReference>
<dbReference type="GO" id="GO:0016042">
    <property type="term" value="P:lipid catabolic process"/>
    <property type="evidence" value="ECO:0007669"/>
    <property type="project" value="UniProtKB-KW"/>
</dbReference>
<dbReference type="SUPFAM" id="SSF52151">
    <property type="entry name" value="FabD/lysophospholipase-like"/>
    <property type="match status" value="1"/>
</dbReference>
<protein>
    <recommendedName>
        <fullName evidence="5">PNPLA domain-containing protein</fullName>
    </recommendedName>
</protein>
<dbReference type="SMART" id="SM00028">
    <property type="entry name" value="TPR"/>
    <property type="match status" value="4"/>
</dbReference>
<keyword evidence="3" id="KW-0443">Lipid metabolism</keyword>
<dbReference type="PANTHER" id="PTHR24185:SF1">
    <property type="entry name" value="CALCIUM-INDEPENDENT PHOSPHOLIPASE A2-GAMMA"/>
    <property type="match status" value="1"/>
</dbReference>
<dbReference type="AlphaFoldDB" id="A0A8H3DHF3"/>
<name>A0A8H3DHF3_9AGAM</name>
<dbReference type="PROSITE" id="PS51635">
    <property type="entry name" value="PNPLA"/>
    <property type="match status" value="1"/>
</dbReference>
<dbReference type="SUPFAM" id="SSF52540">
    <property type="entry name" value="P-loop containing nucleoside triphosphate hydrolases"/>
    <property type="match status" value="1"/>
</dbReference>